<organism evidence="3 4">
    <name type="scientific">Cinnamomum micranthum f. kanehirae</name>
    <dbReference type="NCBI Taxonomy" id="337451"/>
    <lineage>
        <taxon>Eukaryota</taxon>
        <taxon>Viridiplantae</taxon>
        <taxon>Streptophyta</taxon>
        <taxon>Embryophyta</taxon>
        <taxon>Tracheophyta</taxon>
        <taxon>Spermatophyta</taxon>
        <taxon>Magnoliopsida</taxon>
        <taxon>Magnoliidae</taxon>
        <taxon>Laurales</taxon>
        <taxon>Lauraceae</taxon>
        <taxon>Cinnamomum</taxon>
    </lineage>
</organism>
<evidence type="ECO:0000256" key="1">
    <source>
        <dbReference type="SAM" id="Coils"/>
    </source>
</evidence>
<gene>
    <name evidence="3" type="ORF">CKAN_01326900</name>
</gene>
<keyword evidence="1" id="KW-0175">Coiled coil</keyword>
<feature type="region of interest" description="Disordered" evidence="2">
    <location>
        <begin position="161"/>
        <end position="182"/>
    </location>
</feature>
<keyword evidence="4" id="KW-1185">Reference proteome</keyword>
<dbReference type="EMBL" id="QPKB01000005">
    <property type="protein sequence ID" value="RWR84454.1"/>
    <property type="molecule type" value="Genomic_DNA"/>
</dbReference>
<dbReference type="Proteomes" id="UP000283530">
    <property type="component" value="Unassembled WGS sequence"/>
</dbReference>
<feature type="compositionally biased region" description="Polar residues" evidence="2">
    <location>
        <begin position="163"/>
        <end position="182"/>
    </location>
</feature>
<dbReference type="OrthoDB" id="656845at2759"/>
<dbReference type="AlphaFoldDB" id="A0A443P0Z0"/>
<feature type="coiled-coil region" evidence="1">
    <location>
        <begin position="89"/>
        <end position="161"/>
    </location>
</feature>
<feature type="compositionally biased region" description="Polar residues" evidence="2">
    <location>
        <begin position="601"/>
        <end position="623"/>
    </location>
</feature>
<comment type="caution">
    <text evidence="3">The sequence shown here is derived from an EMBL/GenBank/DDBJ whole genome shotgun (WGS) entry which is preliminary data.</text>
</comment>
<sequence length="623" mass="70145">MAMLEPKISNSRVRSYGLVLILAFAASVFGVTILDKFRERRLFSLLIKDKDQEQVSLHLLLQKERDSNREMKRKFDDIIATAVALRNQKMELAGKLAEMQSMVASLKQEQKALESALEERNNKIKTLIKKETSTQNGSHLVKAVTELLKQKEATIEKLKRRLQNPTKVRSASTDDPSNSHVDVTATDNALIKVDDTVNENGGSQDWQSENIKDGDHLKRRDEIGDKYVLEAKDKGGTSGEGRLAKFADLRVRGSGSRGARKSAVEGEEREKIMKDKQVDMVESSRNDKSLKMNDGSGGTEAMQAKDQVLSRDRWPEELEVSQDDEAEETSMSLNERKNMEMFQHSENVAGSRVRGDHGFRNKFGKKRRTAISKGRELNKGQNSREIVNLSRKSESHMRNVTEDEKQRVLFREEKEKIKIESGDRKALDGLKRDDHETVTDDNQPKMPEKSEDSESSEGKRQVEISDEGQMVLPENSNSQALEMRAGKEVINDAEGNKKEADSSIGQLGVHNNSQTGIARTMEGNEHEVSEDNGDDLRAKRQNDVRTKIEDESEAVPKDRKLEINKNSQDGRRETGKNELDGEEKSSILRNEKTQSNHEIESLQSEDGSSETNSVDGSTLSNLH</sequence>
<feature type="compositionally biased region" description="Acidic residues" evidence="2">
    <location>
        <begin position="317"/>
        <end position="328"/>
    </location>
</feature>
<dbReference type="STRING" id="337451.A0A443P0Z0"/>
<feature type="compositionally biased region" description="Basic residues" evidence="2">
    <location>
        <begin position="360"/>
        <end position="370"/>
    </location>
</feature>
<feature type="compositionally biased region" description="Polar residues" evidence="2">
    <location>
        <begin position="503"/>
        <end position="517"/>
    </location>
</feature>
<evidence type="ECO:0000313" key="3">
    <source>
        <dbReference type="EMBL" id="RWR84454.1"/>
    </source>
</evidence>
<feature type="compositionally biased region" description="Basic and acidic residues" evidence="2">
    <location>
        <begin position="522"/>
        <end position="600"/>
    </location>
</feature>
<dbReference type="PANTHER" id="PTHR36143">
    <property type="entry name" value="OS08G0177500 PROTEIN"/>
    <property type="match status" value="1"/>
</dbReference>
<name>A0A443P0Z0_9MAGN</name>
<proteinExistence type="predicted"/>
<feature type="compositionally biased region" description="Basic and acidic residues" evidence="2">
    <location>
        <begin position="279"/>
        <end position="291"/>
    </location>
</feature>
<protein>
    <submittedName>
        <fullName evidence="3">Protein starmaker-like protein</fullName>
    </submittedName>
</protein>
<accession>A0A443P0Z0</accession>
<dbReference type="PANTHER" id="PTHR36143:SF4">
    <property type="entry name" value="OS08G0177500 PROTEIN"/>
    <property type="match status" value="1"/>
</dbReference>
<reference evidence="3 4" key="1">
    <citation type="journal article" date="2019" name="Nat. Plants">
        <title>Stout camphor tree genome fills gaps in understanding of flowering plant genome evolution.</title>
        <authorList>
            <person name="Chaw S.M."/>
            <person name="Liu Y.C."/>
            <person name="Wu Y.W."/>
            <person name="Wang H.Y."/>
            <person name="Lin C.I."/>
            <person name="Wu C.S."/>
            <person name="Ke H.M."/>
            <person name="Chang L.Y."/>
            <person name="Hsu C.Y."/>
            <person name="Yang H.T."/>
            <person name="Sudianto E."/>
            <person name="Hsu M.H."/>
            <person name="Wu K.P."/>
            <person name="Wang L.N."/>
            <person name="Leebens-Mack J.H."/>
            <person name="Tsai I.J."/>
        </authorList>
    </citation>
    <scope>NUCLEOTIDE SEQUENCE [LARGE SCALE GENOMIC DNA]</scope>
    <source>
        <strain evidence="4">cv. Chaw 1501</strain>
        <tissue evidence="3">Young leaves</tissue>
    </source>
</reference>
<feature type="compositionally biased region" description="Basic and acidic residues" evidence="2">
    <location>
        <begin position="484"/>
        <end position="501"/>
    </location>
</feature>
<evidence type="ECO:0000313" key="4">
    <source>
        <dbReference type="Proteomes" id="UP000283530"/>
    </source>
</evidence>
<evidence type="ECO:0000256" key="2">
    <source>
        <dbReference type="SAM" id="MobiDB-lite"/>
    </source>
</evidence>
<feature type="compositionally biased region" description="Basic and acidic residues" evidence="2">
    <location>
        <begin position="391"/>
        <end position="463"/>
    </location>
</feature>
<feature type="region of interest" description="Disordered" evidence="2">
    <location>
        <begin position="279"/>
        <end position="623"/>
    </location>
</feature>